<name>A0ABS9MQB9_9BURK</name>
<dbReference type="Proteomes" id="UP001297600">
    <property type="component" value="Unassembled WGS sequence"/>
</dbReference>
<gene>
    <name evidence="1" type="ORF">MAF45_05015</name>
</gene>
<evidence type="ECO:0000313" key="1">
    <source>
        <dbReference type="EMBL" id="MCG5030806.1"/>
    </source>
</evidence>
<evidence type="ECO:0008006" key="3">
    <source>
        <dbReference type="Google" id="ProtNLM"/>
    </source>
</evidence>
<sequence length="86" mass="10217">MLLYTHIGFWSELVRRRMPKTRFLLQDDRRTLLELIGSSGIPAFTTDIDNLSRNLGGRVCIPFSDPEARVDYYLVCRKDYWRQLHL</sequence>
<dbReference type="RefSeq" id="WP_237978462.1">
    <property type="nucleotide sequence ID" value="NZ_JAKNCT010000005.1"/>
</dbReference>
<dbReference type="EMBL" id="JAKNCT010000005">
    <property type="protein sequence ID" value="MCG5030806.1"/>
    <property type="molecule type" value="Genomic_DNA"/>
</dbReference>
<organism evidence="1 2">
    <name type="scientific">Mesosutterella porci</name>
    <dbReference type="NCBI Taxonomy" id="2915351"/>
    <lineage>
        <taxon>Bacteria</taxon>
        <taxon>Pseudomonadati</taxon>
        <taxon>Pseudomonadota</taxon>
        <taxon>Betaproteobacteria</taxon>
        <taxon>Burkholderiales</taxon>
        <taxon>Sutterellaceae</taxon>
        <taxon>Mesosutterella</taxon>
    </lineage>
</organism>
<accession>A0ABS9MQB9</accession>
<reference evidence="1 2" key="1">
    <citation type="submission" date="2022-02" db="EMBL/GenBank/DDBJ databases">
        <title>Mesosutterella porci, a novel member of the family Sutterellaceae from pig feces.</title>
        <authorList>
            <person name="Wylensek D."/>
            <person name="Clavel T."/>
        </authorList>
    </citation>
    <scope>NUCLEOTIDE SEQUENCE [LARGE SCALE GENOMIC DNA]</scope>
    <source>
        <strain evidence="2">oilRF-744-wt-GAM-9</strain>
    </source>
</reference>
<keyword evidence="2" id="KW-1185">Reference proteome</keyword>
<protein>
    <recommendedName>
        <fullName evidence="3">DUF5615 domain-containing protein</fullName>
    </recommendedName>
</protein>
<evidence type="ECO:0000313" key="2">
    <source>
        <dbReference type="Proteomes" id="UP001297600"/>
    </source>
</evidence>
<comment type="caution">
    <text evidence="1">The sequence shown here is derived from an EMBL/GenBank/DDBJ whole genome shotgun (WGS) entry which is preliminary data.</text>
</comment>
<proteinExistence type="predicted"/>